<dbReference type="EMBL" id="ASPP01005569">
    <property type="protein sequence ID" value="ETO30292.1"/>
    <property type="molecule type" value="Genomic_DNA"/>
</dbReference>
<feature type="transmembrane region" description="Helical" evidence="8">
    <location>
        <begin position="441"/>
        <end position="466"/>
    </location>
</feature>
<keyword evidence="11" id="KW-1185">Reference proteome</keyword>
<feature type="compositionally biased region" description="Polar residues" evidence="7">
    <location>
        <begin position="1"/>
        <end position="14"/>
    </location>
</feature>
<dbReference type="PANTHER" id="PTHR11827">
    <property type="entry name" value="SOLUTE CARRIER FAMILY 12, CATION COTRANSPORTERS"/>
    <property type="match status" value="1"/>
</dbReference>
<dbReference type="Proteomes" id="UP000023152">
    <property type="component" value="Unassembled WGS sequence"/>
</dbReference>
<dbReference type="GO" id="GO:1990573">
    <property type="term" value="P:potassium ion import across plasma membrane"/>
    <property type="evidence" value="ECO:0007669"/>
    <property type="project" value="TreeGrafter"/>
</dbReference>
<gene>
    <name evidence="10" type="ORF">RFI_06825</name>
</gene>
<proteinExistence type="inferred from homology"/>
<dbReference type="GO" id="GO:0015379">
    <property type="term" value="F:potassium:chloride symporter activity"/>
    <property type="evidence" value="ECO:0007669"/>
    <property type="project" value="TreeGrafter"/>
</dbReference>
<dbReference type="GO" id="GO:0006884">
    <property type="term" value="P:cell volume homeostasis"/>
    <property type="evidence" value="ECO:0007669"/>
    <property type="project" value="TreeGrafter"/>
</dbReference>
<comment type="subcellular location">
    <subcellularLocation>
        <location evidence="1">Membrane</location>
        <topology evidence="1">Multi-pass membrane protein</topology>
    </subcellularLocation>
</comment>
<comment type="caution">
    <text evidence="10">The sequence shown here is derived from an EMBL/GenBank/DDBJ whole genome shotgun (WGS) entry which is preliminary data.</text>
</comment>
<name>X6NYC3_RETFI</name>
<feature type="domain" description="Amino acid permease/ SLC12A" evidence="9">
    <location>
        <begin position="195"/>
        <end position="556"/>
    </location>
</feature>
<keyword evidence="4 8" id="KW-0812">Transmembrane</keyword>
<dbReference type="Gene3D" id="1.20.1740.10">
    <property type="entry name" value="Amino acid/polyamine transporter I"/>
    <property type="match status" value="1"/>
</dbReference>
<feature type="non-terminal residue" evidence="10">
    <location>
        <position position="564"/>
    </location>
</feature>
<keyword evidence="5 8" id="KW-1133">Transmembrane helix</keyword>
<dbReference type="Pfam" id="PF00324">
    <property type="entry name" value="AA_permease"/>
    <property type="match status" value="1"/>
</dbReference>
<feature type="transmembrane region" description="Helical" evidence="8">
    <location>
        <begin position="223"/>
        <end position="247"/>
    </location>
</feature>
<evidence type="ECO:0000256" key="1">
    <source>
        <dbReference type="ARBA" id="ARBA00004141"/>
    </source>
</evidence>
<evidence type="ECO:0000256" key="4">
    <source>
        <dbReference type="ARBA" id="ARBA00022692"/>
    </source>
</evidence>
<feature type="transmembrane region" description="Helical" evidence="8">
    <location>
        <begin position="536"/>
        <end position="562"/>
    </location>
</feature>
<sequence>MAHNQQTSVEAQENLQHDTTTTHIDDWDKNKTHRLAIERKEHGRVCYVDPNESFPQATYYLSDHSQRPSYQVELDAEHSFSSRDKTVEIEPGETAYLILQETGRLTELREEKNVEFVSLQDREAAGNTKMGVSRPQDLKTVVDKECGKQKQVLYKKKKKKQEDLFVYRSYCDFHNKEDLWVSPTSTQKFGTWNGVFVNVLLSVFGVIMFLRLAFVVGEAGLPYFIVILFLSTLATSLTCLSLSAICSNGLQRGGGAYYMTSRTIGPHVGSAIGLLLSVGMSVAISSYVIGFAETMQSSIGLVTDSAINDIRLYGVILSLFLLVWTLLGVSWVIKLQYWLVIILTLAISSFLIGCFLDHSDEKGQLLGLKGWKTGNFKANLKPHYNTDGGIRYDFWQALSLFFRYVLFCLFTYLLCIQAYTRIHNKKKKIHLLNTKICNTKITGTLTAIFTTSLVYLIMGIAAAGAISPEGLLHNYLCMVDIAAVPVLVYMGIYAATLSSALSVQLCAPRVLMSVANDNVLPILKVFGKTNKKGDPVASAVMCCGISLICVLIGDLNIVAPLITQ</sequence>
<feature type="transmembrane region" description="Helical" evidence="8">
    <location>
        <begin position="268"/>
        <end position="290"/>
    </location>
</feature>
<feature type="transmembrane region" description="Helical" evidence="8">
    <location>
        <begin position="337"/>
        <end position="358"/>
    </location>
</feature>
<accession>X6NYC3</accession>
<reference evidence="10 11" key="1">
    <citation type="journal article" date="2013" name="Curr. Biol.">
        <title>The Genome of the Foraminiferan Reticulomyxa filosa.</title>
        <authorList>
            <person name="Glockner G."/>
            <person name="Hulsmann N."/>
            <person name="Schleicher M."/>
            <person name="Noegel A.A."/>
            <person name="Eichinger L."/>
            <person name="Gallinger C."/>
            <person name="Pawlowski J."/>
            <person name="Sierra R."/>
            <person name="Euteneuer U."/>
            <person name="Pillet L."/>
            <person name="Moustafa A."/>
            <person name="Platzer M."/>
            <person name="Groth M."/>
            <person name="Szafranski K."/>
            <person name="Schliwa M."/>
        </authorList>
    </citation>
    <scope>NUCLEOTIDE SEQUENCE [LARGE SCALE GENOMIC DNA]</scope>
</reference>
<keyword evidence="6 8" id="KW-0472">Membrane</keyword>
<dbReference type="GO" id="GO:0055064">
    <property type="term" value="P:chloride ion homeostasis"/>
    <property type="evidence" value="ECO:0007669"/>
    <property type="project" value="TreeGrafter"/>
</dbReference>
<dbReference type="GO" id="GO:0016020">
    <property type="term" value="C:membrane"/>
    <property type="evidence" value="ECO:0007669"/>
    <property type="project" value="UniProtKB-SubCell"/>
</dbReference>
<dbReference type="AlphaFoldDB" id="X6NYC3"/>
<dbReference type="InterPro" id="IPR004841">
    <property type="entry name" value="AA-permease/SLC12A_dom"/>
</dbReference>
<dbReference type="InterPro" id="IPR004842">
    <property type="entry name" value="SLC12A_fam"/>
</dbReference>
<evidence type="ECO:0000256" key="7">
    <source>
        <dbReference type="SAM" id="MobiDB-lite"/>
    </source>
</evidence>
<feature type="transmembrane region" description="Helical" evidence="8">
    <location>
        <begin position="195"/>
        <end position="217"/>
    </location>
</feature>
<dbReference type="GO" id="GO:0055075">
    <property type="term" value="P:potassium ion homeostasis"/>
    <property type="evidence" value="ECO:0007669"/>
    <property type="project" value="TreeGrafter"/>
</dbReference>
<dbReference type="FunFam" id="1.20.1740.10:FF:000013">
    <property type="entry name" value="Solute carrier family 12 member"/>
    <property type="match status" value="1"/>
</dbReference>
<dbReference type="OMA" id="IMEMISA"/>
<dbReference type="PANTHER" id="PTHR11827:SF72">
    <property type="entry name" value="GH08340P"/>
    <property type="match status" value="1"/>
</dbReference>
<keyword evidence="3" id="KW-0813">Transport</keyword>
<feature type="region of interest" description="Disordered" evidence="7">
    <location>
        <begin position="1"/>
        <end position="25"/>
    </location>
</feature>
<comment type="similarity">
    <text evidence="2">Belongs to the SLC12A transporter family.</text>
</comment>
<evidence type="ECO:0000256" key="6">
    <source>
        <dbReference type="ARBA" id="ARBA00023136"/>
    </source>
</evidence>
<organism evidence="10 11">
    <name type="scientific">Reticulomyxa filosa</name>
    <dbReference type="NCBI Taxonomy" id="46433"/>
    <lineage>
        <taxon>Eukaryota</taxon>
        <taxon>Sar</taxon>
        <taxon>Rhizaria</taxon>
        <taxon>Retaria</taxon>
        <taxon>Foraminifera</taxon>
        <taxon>Monothalamids</taxon>
        <taxon>Reticulomyxidae</taxon>
        <taxon>Reticulomyxa</taxon>
    </lineage>
</organism>
<evidence type="ECO:0000313" key="10">
    <source>
        <dbReference type="EMBL" id="ETO30292.1"/>
    </source>
</evidence>
<protein>
    <recommendedName>
        <fullName evidence="9">Amino acid permease/ SLC12A domain-containing protein</fullName>
    </recommendedName>
</protein>
<feature type="transmembrane region" description="Helical" evidence="8">
    <location>
        <begin position="401"/>
        <end position="420"/>
    </location>
</feature>
<evidence type="ECO:0000259" key="9">
    <source>
        <dbReference type="Pfam" id="PF00324"/>
    </source>
</evidence>
<feature type="transmembrane region" description="Helical" evidence="8">
    <location>
        <begin position="472"/>
        <end position="495"/>
    </location>
</feature>
<evidence type="ECO:0000256" key="5">
    <source>
        <dbReference type="ARBA" id="ARBA00022989"/>
    </source>
</evidence>
<evidence type="ECO:0000256" key="8">
    <source>
        <dbReference type="SAM" id="Phobius"/>
    </source>
</evidence>
<feature type="transmembrane region" description="Helical" evidence="8">
    <location>
        <begin position="310"/>
        <end position="330"/>
    </location>
</feature>
<dbReference type="OrthoDB" id="2020542at2759"/>
<evidence type="ECO:0000313" key="11">
    <source>
        <dbReference type="Proteomes" id="UP000023152"/>
    </source>
</evidence>
<evidence type="ECO:0000256" key="2">
    <source>
        <dbReference type="ARBA" id="ARBA00010593"/>
    </source>
</evidence>
<evidence type="ECO:0000256" key="3">
    <source>
        <dbReference type="ARBA" id="ARBA00022448"/>
    </source>
</evidence>